<dbReference type="Proteomes" id="UP001337723">
    <property type="component" value="Chromosome"/>
</dbReference>
<sequence>MGARAIIAGDGALPGLLAAAGPALIVRLEGMPGGTDGADIVARLERLGALFSDLQGAGVTEVCFAGAMRRVAVEAEALDAVTRDLLPRLTKAMGQGDDALLRDIVAIFEGQGFTIRGAHELRPDLVAPEGAIAGIPRPEGDAARARGVLAALGPLDVGQAAVAAGGQMLGIETLQGTDAMLRFVGRTAPGSGGVLVKRAKPGQDLRVDMPVIGPDTVLLAADAGLSGIEVQAGHVLLVDPDAVCASCAARGLALWAVP</sequence>
<dbReference type="Pfam" id="PF17930">
    <property type="entry name" value="LpxI_N"/>
    <property type="match status" value="1"/>
</dbReference>
<dbReference type="InterPro" id="IPR043167">
    <property type="entry name" value="LpxI_C_sf"/>
</dbReference>
<dbReference type="Gene3D" id="3.40.140.80">
    <property type="match status" value="1"/>
</dbReference>
<dbReference type="EMBL" id="AP027266">
    <property type="protein sequence ID" value="BDW85189.1"/>
    <property type="molecule type" value="Genomic_DNA"/>
</dbReference>
<protein>
    <recommendedName>
        <fullName evidence="5">DUF1009 domain-containing protein</fullName>
    </recommendedName>
</protein>
<gene>
    <name evidence="3" type="ORF">MACH21_13660</name>
</gene>
<evidence type="ECO:0000259" key="1">
    <source>
        <dbReference type="Pfam" id="PF06230"/>
    </source>
</evidence>
<dbReference type="PANTHER" id="PTHR39962:SF1">
    <property type="entry name" value="LPXI FAMILY PROTEIN"/>
    <property type="match status" value="1"/>
</dbReference>
<dbReference type="RefSeq" id="WP_338275776.1">
    <property type="nucleotide sequence ID" value="NZ_AP027266.1"/>
</dbReference>
<dbReference type="InterPro" id="IPR053174">
    <property type="entry name" value="LpxI"/>
</dbReference>
<feature type="domain" description="LpxI C-terminal" evidence="1">
    <location>
        <begin position="140"/>
        <end position="255"/>
    </location>
</feature>
<dbReference type="Pfam" id="PF06230">
    <property type="entry name" value="LpxI_C"/>
    <property type="match status" value="1"/>
</dbReference>
<keyword evidence="4" id="KW-1185">Reference proteome</keyword>
<evidence type="ECO:0000259" key="2">
    <source>
        <dbReference type="Pfam" id="PF17930"/>
    </source>
</evidence>
<evidence type="ECO:0000313" key="3">
    <source>
        <dbReference type="EMBL" id="BDW85189.1"/>
    </source>
</evidence>
<name>A0AA48H280_9RHOB</name>
<evidence type="ECO:0008006" key="5">
    <source>
        <dbReference type="Google" id="ProtNLM"/>
    </source>
</evidence>
<proteinExistence type="predicted"/>
<dbReference type="KEGG" id="rmai:MACH21_13660"/>
<feature type="domain" description="LpxI N-terminal" evidence="2">
    <location>
        <begin position="5"/>
        <end position="125"/>
    </location>
</feature>
<dbReference type="PANTHER" id="PTHR39962">
    <property type="entry name" value="BLL4848 PROTEIN"/>
    <property type="match status" value="1"/>
</dbReference>
<dbReference type="AlphaFoldDB" id="A0AA48H280"/>
<dbReference type="InterPro" id="IPR041255">
    <property type="entry name" value="LpxI_N"/>
</dbReference>
<dbReference type="Gene3D" id="3.40.50.20">
    <property type="match status" value="1"/>
</dbReference>
<reference evidence="3 4" key="1">
    <citation type="submission" date="2023-01" db="EMBL/GenBank/DDBJ databases">
        <title>Complete genome sequence of Roseicyclus marinus strain Dej080120_10.</title>
        <authorList>
            <person name="Ueki S."/>
            <person name="Maruyama F."/>
        </authorList>
    </citation>
    <scope>NUCLEOTIDE SEQUENCE [LARGE SCALE GENOMIC DNA]</scope>
    <source>
        <strain evidence="3 4">Dej080120_10</strain>
    </source>
</reference>
<accession>A0AA48H280</accession>
<evidence type="ECO:0000313" key="4">
    <source>
        <dbReference type="Proteomes" id="UP001337723"/>
    </source>
</evidence>
<dbReference type="InterPro" id="IPR010415">
    <property type="entry name" value="LpxI_C"/>
</dbReference>
<organism evidence="3 4">
    <name type="scientific">Roseicyclus marinus</name>
    <dbReference type="NCBI Taxonomy" id="2161673"/>
    <lineage>
        <taxon>Bacteria</taxon>
        <taxon>Pseudomonadati</taxon>
        <taxon>Pseudomonadota</taxon>
        <taxon>Alphaproteobacteria</taxon>
        <taxon>Rhodobacterales</taxon>
        <taxon>Roseobacteraceae</taxon>
        <taxon>Roseicyclus</taxon>
    </lineage>
</organism>